<proteinExistence type="predicted"/>
<comment type="caution">
    <text evidence="1">The sequence shown here is derived from an EMBL/GenBank/DDBJ whole genome shotgun (WGS) entry which is preliminary data.</text>
</comment>
<evidence type="ECO:0000313" key="1">
    <source>
        <dbReference type="EMBL" id="KIL99247.1"/>
    </source>
</evidence>
<evidence type="ECO:0000313" key="2">
    <source>
        <dbReference type="Proteomes" id="UP000031971"/>
    </source>
</evidence>
<gene>
    <name evidence="1" type="ORF">CCC_03465</name>
</gene>
<accession>A0A0C2UCK6</accession>
<keyword evidence="2" id="KW-1185">Reference proteome</keyword>
<reference evidence="1 2" key="1">
    <citation type="submission" date="2015-01" db="EMBL/GenBank/DDBJ databases">
        <title>Genome Sequence of Magnetospirillum magnetotacticum Strain MS-1.</title>
        <authorList>
            <person name="Marinov G.K."/>
            <person name="Smalley M.D."/>
            <person name="DeSalvo G."/>
        </authorList>
    </citation>
    <scope>NUCLEOTIDE SEQUENCE [LARGE SCALE GENOMIC DNA]</scope>
    <source>
        <strain evidence="1 2">MS-1</strain>
    </source>
</reference>
<dbReference type="Proteomes" id="UP000031971">
    <property type="component" value="Unassembled WGS sequence"/>
</dbReference>
<organism evidence="1 2">
    <name type="scientific">Paramagnetospirillum magnetotacticum MS-1</name>
    <dbReference type="NCBI Taxonomy" id="272627"/>
    <lineage>
        <taxon>Bacteria</taxon>
        <taxon>Pseudomonadati</taxon>
        <taxon>Pseudomonadota</taxon>
        <taxon>Alphaproteobacteria</taxon>
        <taxon>Rhodospirillales</taxon>
        <taxon>Magnetospirillaceae</taxon>
        <taxon>Paramagnetospirillum</taxon>
    </lineage>
</organism>
<name>A0A0C2UCK6_PARME</name>
<protein>
    <submittedName>
        <fullName evidence="1">Uncharacterized protein</fullName>
    </submittedName>
</protein>
<sequence length="41" mass="4345">MSPRRGTHFLHGIKNVEVNAANGYSEMASNFLAALAGGNKL</sequence>
<dbReference type="AlphaFoldDB" id="A0A0C2UCK6"/>
<dbReference type="EMBL" id="JXSL01000025">
    <property type="protein sequence ID" value="KIL99247.1"/>
    <property type="molecule type" value="Genomic_DNA"/>
</dbReference>